<evidence type="ECO:0000256" key="1">
    <source>
        <dbReference type="SAM" id="MobiDB-lite"/>
    </source>
</evidence>
<proteinExistence type="predicted"/>
<dbReference type="EMBL" id="JAFEUZ010000031">
    <property type="protein sequence ID" value="KAG5471485.1"/>
    <property type="molecule type" value="Genomic_DNA"/>
</dbReference>
<dbReference type="SMR" id="A0A836KI21"/>
<sequence>MGKVGSAAAAGRGRSSGARRAAHVVSGRGLHHTSPAAAAGAAPSLCLTALRPHLRVLHLFNTTSLTSLAGIGGLVVLEKGVLTRCSRLYSLSPLGMAPSLRDIAASQSGVFELTGLALSRTLVSLCLYGCLNLTDVSVCGGIPTLRDMLISESTVEVLDGLRESRSRSRLGMRYFDVPLLAALSPVPSLTILHASSFTRTSVAALQHCTALEAVEVSACAQLFDLRPLGLAPSSREIVATGSSVRRISGVSRSCSLERLLLGQCLRLHDIGPLGECASPRELHLSGAPVQLLQVLANPPVSRSC</sequence>
<reference evidence="3" key="1">
    <citation type="journal article" date="2021" name="Microbiol. Resour. Announc.">
        <title>LGAAP: Leishmaniinae Genome Assembly and Annotation Pipeline.</title>
        <authorList>
            <person name="Almutairi H."/>
            <person name="Urbaniak M.D."/>
            <person name="Bates M.D."/>
            <person name="Jariyapan N."/>
            <person name="Kwakye-Nuako G."/>
            <person name="Thomaz-Soccol V."/>
            <person name="Al-Salem W.S."/>
            <person name="Dillon R.J."/>
            <person name="Bates P.A."/>
            <person name="Gatherer D."/>
        </authorList>
    </citation>
    <scope>NUCLEOTIDE SEQUENCE [LARGE SCALE GENOMIC DNA]</scope>
</reference>
<feature type="region of interest" description="Disordered" evidence="1">
    <location>
        <begin position="1"/>
        <end position="24"/>
    </location>
</feature>
<dbReference type="Gene3D" id="3.80.10.10">
    <property type="entry name" value="Ribonuclease Inhibitor"/>
    <property type="match status" value="1"/>
</dbReference>
<accession>A0A836KI21</accession>
<dbReference type="RefSeq" id="XP_067176459.1">
    <property type="nucleotide sequence ID" value="XM_067319180.1"/>
</dbReference>
<evidence type="ECO:0008006" key="4">
    <source>
        <dbReference type="Google" id="ProtNLM"/>
    </source>
</evidence>
<gene>
    <name evidence="2" type="ORF">LSCM1_01577</name>
</gene>
<evidence type="ECO:0000313" key="3">
    <source>
        <dbReference type="Proteomes" id="UP000673552"/>
    </source>
</evidence>
<name>A0A836KI21_9TRYP</name>
<evidence type="ECO:0000313" key="2">
    <source>
        <dbReference type="EMBL" id="KAG5471485.1"/>
    </source>
</evidence>
<dbReference type="AlphaFoldDB" id="A0A836KI21"/>
<feature type="compositionally biased region" description="Low complexity" evidence="1">
    <location>
        <begin position="1"/>
        <end position="19"/>
    </location>
</feature>
<dbReference type="KEGG" id="lmat:92511692"/>
<dbReference type="GeneID" id="92511692"/>
<dbReference type="SUPFAM" id="SSF52058">
    <property type="entry name" value="L domain-like"/>
    <property type="match status" value="1"/>
</dbReference>
<comment type="caution">
    <text evidence="2">The sequence shown here is derived from an EMBL/GenBank/DDBJ whole genome shotgun (WGS) entry which is preliminary data.</text>
</comment>
<dbReference type="InterPro" id="IPR032675">
    <property type="entry name" value="LRR_dom_sf"/>
</dbReference>
<dbReference type="OrthoDB" id="268022at2759"/>
<reference evidence="3" key="2">
    <citation type="journal article" date="2021" name="Sci. Data">
        <title>Chromosome-scale genome sequencing, assembly and annotation of six genomes from subfamily Leishmaniinae.</title>
        <authorList>
            <person name="Almutairi H."/>
            <person name="Urbaniak M.D."/>
            <person name="Bates M.D."/>
            <person name="Jariyapan N."/>
            <person name="Kwakye-Nuako G."/>
            <person name="Thomaz Soccol V."/>
            <person name="Al-Salem W.S."/>
            <person name="Dillon R.J."/>
            <person name="Bates P.A."/>
            <person name="Gatherer D."/>
        </authorList>
    </citation>
    <scope>NUCLEOTIDE SEQUENCE [LARGE SCALE GENOMIC DNA]</scope>
</reference>
<protein>
    <recommendedName>
        <fullName evidence="4">Leucine-rich repeat protein</fullName>
    </recommendedName>
</protein>
<dbReference type="Proteomes" id="UP000673552">
    <property type="component" value="Unassembled WGS sequence"/>
</dbReference>
<keyword evidence="3" id="KW-1185">Reference proteome</keyword>
<organism evidence="2 3">
    <name type="scientific">Leishmania martiniquensis</name>
    <dbReference type="NCBI Taxonomy" id="1580590"/>
    <lineage>
        <taxon>Eukaryota</taxon>
        <taxon>Discoba</taxon>
        <taxon>Euglenozoa</taxon>
        <taxon>Kinetoplastea</taxon>
        <taxon>Metakinetoplastina</taxon>
        <taxon>Trypanosomatida</taxon>
        <taxon>Trypanosomatidae</taxon>
        <taxon>Leishmaniinae</taxon>
        <taxon>Leishmania</taxon>
    </lineage>
</organism>